<dbReference type="STRING" id="1109443.G4TEF3"/>
<feature type="compositionally biased region" description="Low complexity" evidence="1">
    <location>
        <begin position="1276"/>
        <end position="1294"/>
    </location>
</feature>
<reference evidence="3 4" key="1">
    <citation type="journal article" date="2011" name="PLoS Pathog.">
        <title>Endophytic Life Strategies Decoded by Genome and Transcriptome Analyses of the Mutualistic Root Symbiont Piriformospora indica.</title>
        <authorList>
            <person name="Zuccaro A."/>
            <person name="Lahrmann U."/>
            <person name="Guldener U."/>
            <person name="Langen G."/>
            <person name="Pfiffi S."/>
            <person name="Biedenkopf D."/>
            <person name="Wong P."/>
            <person name="Samans B."/>
            <person name="Grimm C."/>
            <person name="Basiewicz M."/>
            <person name="Murat C."/>
            <person name="Martin F."/>
            <person name="Kogel K.H."/>
        </authorList>
    </citation>
    <scope>NUCLEOTIDE SEQUENCE [LARGE SCALE GENOMIC DNA]</scope>
    <source>
        <strain evidence="3 4">DSM 11827</strain>
    </source>
</reference>
<evidence type="ECO:0000313" key="3">
    <source>
        <dbReference type="EMBL" id="CCA69696.1"/>
    </source>
</evidence>
<feature type="region of interest" description="Disordered" evidence="1">
    <location>
        <begin position="1937"/>
        <end position="1957"/>
    </location>
</feature>
<feature type="compositionally biased region" description="Low complexity" evidence="1">
    <location>
        <begin position="978"/>
        <end position="991"/>
    </location>
</feature>
<dbReference type="eggNOG" id="KOG0928">
    <property type="taxonomic scope" value="Eukaryota"/>
</dbReference>
<dbReference type="InterPro" id="IPR000904">
    <property type="entry name" value="Sec7_dom"/>
</dbReference>
<feature type="compositionally biased region" description="Basic and acidic residues" evidence="1">
    <location>
        <begin position="1033"/>
        <end position="1042"/>
    </location>
</feature>
<dbReference type="OrthoDB" id="430364at2759"/>
<gene>
    <name evidence="3" type="ORF">PIIN_03635</name>
</gene>
<accession>G4TEF3</accession>
<feature type="region of interest" description="Disordered" evidence="1">
    <location>
        <begin position="404"/>
        <end position="458"/>
    </location>
</feature>
<feature type="region of interest" description="Disordered" evidence="1">
    <location>
        <begin position="171"/>
        <end position="206"/>
    </location>
</feature>
<feature type="compositionally biased region" description="Low complexity" evidence="1">
    <location>
        <begin position="46"/>
        <end position="59"/>
    </location>
</feature>
<protein>
    <recommendedName>
        <fullName evidence="2">SEC7 domain-containing protein</fullName>
    </recommendedName>
</protein>
<feature type="compositionally biased region" description="Low complexity" evidence="1">
    <location>
        <begin position="1217"/>
        <end position="1229"/>
    </location>
</feature>
<feature type="compositionally biased region" description="Polar residues" evidence="1">
    <location>
        <begin position="295"/>
        <end position="309"/>
    </location>
</feature>
<feature type="compositionally biased region" description="Polar residues" evidence="1">
    <location>
        <begin position="1941"/>
        <end position="1951"/>
    </location>
</feature>
<dbReference type="GO" id="GO:0032012">
    <property type="term" value="P:regulation of ARF protein signal transduction"/>
    <property type="evidence" value="ECO:0007669"/>
    <property type="project" value="InterPro"/>
</dbReference>
<feature type="compositionally biased region" description="Polar residues" evidence="1">
    <location>
        <begin position="1084"/>
        <end position="1100"/>
    </location>
</feature>
<feature type="compositionally biased region" description="Polar residues" evidence="1">
    <location>
        <begin position="196"/>
        <end position="206"/>
    </location>
</feature>
<feature type="compositionally biased region" description="Basic residues" evidence="1">
    <location>
        <begin position="123"/>
        <end position="133"/>
    </location>
</feature>
<feature type="compositionally biased region" description="Basic and acidic residues" evidence="1">
    <location>
        <begin position="779"/>
        <end position="793"/>
    </location>
</feature>
<dbReference type="Pfam" id="PF01369">
    <property type="entry name" value="Sec7"/>
    <property type="match status" value="1"/>
</dbReference>
<feature type="compositionally biased region" description="Polar residues" evidence="1">
    <location>
        <begin position="582"/>
        <end position="597"/>
    </location>
</feature>
<feature type="compositionally biased region" description="Polar residues" evidence="1">
    <location>
        <begin position="1188"/>
        <end position="1202"/>
    </location>
</feature>
<keyword evidence="4" id="KW-1185">Reference proteome</keyword>
<proteinExistence type="predicted"/>
<feature type="region of interest" description="Disordered" evidence="1">
    <location>
        <begin position="769"/>
        <end position="1402"/>
    </location>
</feature>
<feature type="compositionally biased region" description="Low complexity" evidence="1">
    <location>
        <begin position="1150"/>
        <end position="1159"/>
    </location>
</feature>
<name>G4TEF3_SERID</name>
<feature type="region of interest" description="Disordered" evidence="1">
    <location>
        <begin position="348"/>
        <end position="375"/>
    </location>
</feature>
<dbReference type="Gene3D" id="1.10.1000.11">
    <property type="entry name" value="Arf Nucleotide-binding Site Opener,domain 2"/>
    <property type="match status" value="1"/>
</dbReference>
<dbReference type="EMBL" id="CAFZ01000061">
    <property type="protein sequence ID" value="CCA69696.1"/>
    <property type="molecule type" value="Genomic_DNA"/>
</dbReference>
<dbReference type="SUPFAM" id="SSF48425">
    <property type="entry name" value="Sec7 domain"/>
    <property type="match status" value="1"/>
</dbReference>
<feature type="compositionally biased region" description="Low complexity" evidence="1">
    <location>
        <begin position="1367"/>
        <end position="1380"/>
    </location>
</feature>
<feature type="region of interest" description="Disordered" evidence="1">
    <location>
        <begin position="575"/>
        <end position="642"/>
    </location>
</feature>
<feature type="compositionally biased region" description="Basic and acidic residues" evidence="1">
    <location>
        <begin position="71"/>
        <end position="89"/>
    </location>
</feature>
<dbReference type="PROSITE" id="PS50190">
    <property type="entry name" value="SEC7"/>
    <property type="match status" value="1"/>
</dbReference>
<dbReference type="InterPro" id="IPR023394">
    <property type="entry name" value="Sec7_C_sf"/>
</dbReference>
<feature type="compositionally biased region" description="Polar residues" evidence="1">
    <location>
        <begin position="960"/>
        <end position="977"/>
    </location>
</feature>
<organism evidence="3 4">
    <name type="scientific">Serendipita indica (strain DSM 11827)</name>
    <name type="common">Root endophyte fungus</name>
    <name type="synonym">Piriformospora indica</name>
    <dbReference type="NCBI Taxonomy" id="1109443"/>
    <lineage>
        <taxon>Eukaryota</taxon>
        <taxon>Fungi</taxon>
        <taxon>Dikarya</taxon>
        <taxon>Basidiomycota</taxon>
        <taxon>Agaricomycotina</taxon>
        <taxon>Agaricomycetes</taxon>
        <taxon>Sebacinales</taxon>
        <taxon>Serendipitaceae</taxon>
        <taxon>Serendipita</taxon>
    </lineage>
</organism>
<feature type="compositionally biased region" description="Low complexity" evidence="1">
    <location>
        <begin position="1113"/>
        <end position="1124"/>
    </location>
</feature>
<feature type="region of interest" description="Disordered" evidence="1">
    <location>
        <begin position="1"/>
        <end position="153"/>
    </location>
</feature>
<feature type="compositionally biased region" description="Basic and acidic residues" evidence="1">
    <location>
        <begin position="1101"/>
        <end position="1111"/>
    </location>
</feature>
<evidence type="ECO:0000256" key="1">
    <source>
        <dbReference type="SAM" id="MobiDB-lite"/>
    </source>
</evidence>
<dbReference type="GO" id="GO:0005085">
    <property type="term" value="F:guanyl-nucleotide exchange factor activity"/>
    <property type="evidence" value="ECO:0007669"/>
    <property type="project" value="InterPro"/>
</dbReference>
<feature type="compositionally biased region" description="Low complexity" evidence="1">
    <location>
        <begin position="828"/>
        <end position="841"/>
    </location>
</feature>
<feature type="compositionally biased region" description="Pro residues" evidence="1">
    <location>
        <begin position="1350"/>
        <end position="1366"/>
    </location>
</feature>
<sequence length="2011" mass="215679">MESASKPAANVRAASVARLKRAASLPRMKDGRRPAVHGSDGELQDTTTSASQSASVATTPFTTAGDLPSTVDDRPKPDSQKPSPEKEDSVLVDDTGPASPSIEHPEPETHGEIDQAIAPALTRGRRRRSRSRGSRSGTPKLEIPPSSTTSVITPIQRVASPATALLDSIVSESQKKQEPPQHLDLSGMLAPEPVTPSDTSITPTAPRNRTFVSPIGTFQQLSPLFANGTSPFVPIGASSPLPLAELQSNYTAGGLSRSVSVGRAHALHKLLGGNMSPADTDLFPPFGPSRFDAASPTSSGISETRNAMNTPPPATLVSRSNTVAGGERSVARAAMLQKIRGRVGPVTPRTAAATLDPPSAMPVQMSSPEPHDTSATVGGLSFDETVVNTGIDEVLVMPEIVARENKRRRRRSKRTSSSAANHLATIEDGSTHDHDTQSQGDFMSDGTSASVGTSPASHFSPLPSTIPLSSASILNPHSSVLRATPSPAYTPPPIMPLDTYISLINGSTPSASRTPDVPEGPRRIEELNEAEIRRQEEMQARYFQGLNLLRAASGETPATPGPIRVLIEEEDEPLPVPVLEPTSPSQTDVPETVSSPGAPTRPSVDSVEIAGSIQRQHHDSMSPSLLSSTDGQSSPGLGGLNGMARVPIVMHQYGQDGQPTGFGRKGRVKAPGLDDAEETDVPLVNFEPFPTSIVLTPGKDQPHHYSGYHSDVEQEDAGRLSANQPMQGGRLGPTPRSWDRKSAASWIDSYYCKSPVDSYSIIDHNLVQTDEEGGENEDQALKQPREDNMRLESAETVESSATGPSKEEWDVVLPRPFPNRSSPGPTKAEAAGSSSPAPALPVQKEAVVTSVAITTTEEDRLSGASGSDAIEKGSSSSGRPFGRKDRPIGRQASESQDSSRLGYTNSQTIDHDEEPSLERKPSTDKVSGWAKVKQTIIGRRRSRSNSFVRDRVEKVESGINRESGNSFKDQPSLTINAGPSGSPAVSPSQSGFLSTGSINIPRGVSPLPPPSPGDFAKYNDSKLMPFPGIYQLEEQRNHRKAVEAGLSPADAPGQSVTMPLFPNAAALSAPLPPSVRDSPDEGSEQNGRGLQRNPSLGNMRQQDRNWPHDEDQGGSISRSASSGSNIRKWLKVLQPGPASNSPSPAPYPYPLSYSPAPSSVAGERPTANLNRRPSAAEIFLPHGGLQRRPSTPNILQGLSRKSSLADAHNAGSNAHGLKTATSKSSLKKAFGMFAHESHNKEAPNDQEEPSTRRPHGVPSTVLDPKVNEAPSHDTITEATPTELTPTATTSKPAPVVEPEPVPSEPTPAPTAELARPPSPSPLVFPPSSTVPIPPATSTPHTEVPPRTMATPPPAISRLRSPPPPLSSRPQSPLSRAQSPSILKKESAYRAQSPPIRAQSPGFDLSGVLSPLMSPRSHSPFHSHSPSLGRSKGLYVQKALSSADIISGIDNLLNRTSTSSSDVKSKVLEDPPRKLLLVTPVLQVASKDVVKDRTLFLFSDLLIVAKCMTAGEGGLPMDKSYIVKNVLDLKRCSGPSLSMGSCGLSGDRRSPALQAFVEEFNRDQAKAVARLCDMAGVKMDESQFIAGTRIDHALRIFLLSLLLSDNAEPRSLENLLAGFATRWFYANGATVAFDKECAKNLVISIVLLNASLHMSHAHQHAPASYHEFAEAVRAYDQRYSIKEDLLEDIYEAVKQEKISAPKENPNDARLHVEIKGATNPMHFTYRFKSDFVRVRIPAPDPNFRIHLLGHGLIFEPPTLHFTNSAEATFRVTGTSLGTKSILYWRAGANAHLYSAMPLASDIVIERAFMRNTLRIDIKDAPPVRERDSMASDELPVLSKKTYVFSIEDPREYDHWAKVLKTRINRAAGILEPDRPPTAQGIYLTPSVTGSVPPRIRRATEMVAFEVLKETLMGSHTNGTRNTFGNGLGHIMSREISERNHSAENSTLSNERTAASGGSLREGREIETLCVQNSLIPALISLLMVQRDSVVDNLHVGNGIGRPQTPKAINIIR</sequence>
<dbReference type="SMART" id="SM00222">
    <property type="entry name" value="Sec7"/>
    <property type="match status" value="1"/>
</dbReference>
<feature type="compositionally biased region" description="Acidic residues" evidence="1">
    <location>
        <begin position="769"/>
        <end position="778"/>
    </location>
</feature>
<feature type="compositionally biased region" description="Polar residues" evidence="1">
    <location>
        <begin position="621"/>
        <end position="635"/>
    </location>
</feature>
<feature type="compositionally biased region" description="Basic residues" evidence="1">
    <location>
        <begin position="405"/>
        <end position="414"/>
    </location>
</feature>
<feature type="compositionally biased region" description="Basic and acidic residues" evidence="1">
    <location>
        <begin position="914"/>
        <end position="923"/>
    </location>
</feature>
<dbReference type="Proteomes" id="UP000007148">
    <property type="component" value="Unassembled WGS sequence"/>
</dbReference>
<dbReference type="InParanoid" id="G4TEF3"/>
<dbReference type="HOGENOM" id="CLU_001294_0_0_1"/>
<feature type="compositionally biased region" description="Basic and acidic residues" evidence="1">
    <location>
        <begin position="103"/>
        <end position="113"/>
    </location>
</feature>
<comment type="caution">
    <text evidence="3">The sequence shown here is derived from an EMBL/GenBank/DDBJ whole genome shotgun (WGS) entry which is preliminary data.</text>
</comment>
<evidence type="ECO:0000259" key="2">
    <source>
        <dbReference type="PROSITE" id="PS50190"/>
    </source>
</evidence>
<feature type="domain" description="SEC7" evidence="2">
    <location>
        <begin position="1586"/>
        <end position="1695"/>
    </location>
</feature>
<feature type="compositionally biased region" description="Low complexity" evidence="1">
    <location>
        <begin position="1059"/>
        <end position="1069"/>
    </location>
</feature>
<feature type="region of interest" description="Disordered" evidence="1">
    <location>
        <begin position="293"/>
        <end position="314"/>
    </location>
</feature>
<evidence type="ECO:0000313" key="4">
    <source>
        <dbReference type="Proteomes" id="UP000007148"/>
    </source>
</evidence>
<dbReference type="InterPro" id="IPR035999">
    <property type="entry name" value="Sec7_dom_sf"/>
</dbReference>
<feature type="compositionally biased region" description="Polar residues" evidence="1">
    <location>
        <begin position="437"/>
        <end position="458"/>
    </location>
</feature>
<feature type="compositionally biased region" description="Pro residues" evidence="1">
    <location>
        <begin position="1295"/>
        <end position="1308"/>
    </location>
</feature>
<feature type="compositionally biased region" description="Polar residues" evidence="1">
    <location>
        <begin position="892"/>
        <end position="908"/>
    </location>
</feature>